<protein>
    <submittedName>
        <fullName evidence="1">Leucine-rich repeat domain-containing protein</fullName>
    </submittedName>
</protein>
<dbReference type="NCBIfam" id="NF038076">
    <property type="entry name" value="fam_STM4015"/>
    <property type="match status" value="1"/>
</dbReference>
<dbReference type="AlphaFoldDB" id="A0A423V6F0"/>
<dbReference type="SUPFAM" id="SSF52047">
    <property type="entry name" value="RNI-like"/>
    <property type="match status" value="1"/>
</dbReference>
<gene>
    <name evidence="1" type="ORF">D3105_01795</name>
</gene>
<dbReference type="EMBL" id="QWFA01000005">
    <property type="protein sequence ID" value="ROV70186.1"/>
    <property type="molecule type" value="Genomic_DNA"/>
</dbReference>
<dbReference type="InterPro" id="IPR032675">
    <property type="entry name" value="LRR_dom_sf"/>
</dbReference>
<dbReference type="Proteomes" id="UP000285596">
    <property type="component" value="Unassembled WGS sequence"/>
</dbReference>
<organism evidence="1 2">
    <name type="scientific">Streptomyces globisporus</name>
    <dbReference type="NCBI Taxonomy" id="1908"/>
    <lineage>
        <taxon>Bacteria</taxon>
        <taxon>Bacillati</taxon>
        <taxon>Actinomycetota</taxon>
        <taxon>Actinomycetes</taxon>
        <taxon>Kitasatosporales</taxon>
        <taxon>Streptomycetaceae</taxon>
        <taxon>Streptomyces</taxon>
    </lineage>
</organism>
<sequence length="320" mass="34572">MYGAQHLHEFGGLPAVDFQHTTDGGSRPAADAAAWRVSVDPYGGDEDRDRPWEEEFADFLDTVDPAGVRALIIGQWGEAYEEKSSVPISLVIAAADRLTSLEAVFVGDLEAEEAEITWIEQSDVTALLAAFPALTELGVRGGTDLVFPPTKHERLRSLTIQAGGLPVEVVRGVLDSELPALERLDLWLGVSAYEGNTDVADLAPLLSGTRFPRLHHLGVRNSEIQNEIAGAIASAPVVARLRVLDLSNGTLGDEGAAALLEGQPLTHLEVLDLHHHFLSDAMEERVRSALEPHGVRVDLSEKCEPWGDRGVEGRYTAVSE</sequence>
<reference evidence="1 2" key="1">
    <citation type="submission" date="2018-08" db="EMBL/GenBank/DDBJ databases">
        <title>Streptomyces globisporus 1912-4Crt, whole genome shotgun sequence.</title>
        <authorList>
            <person name="Matselyukh B."/>
        </authorList>
    </citation>
    <scope>NUCLEOTIDE SEQUENCE [LARGE SCALE GENOMIC DNA]</scope>
    <source>
        <strain evidence="1 2">1912-4Crt</strain>
    </source>
</reference>
<evidence type="ECO:0000313" key="1">
    <source>
        <dbReference type="EMBL" id="ROV70186.1"/>
    </source>
</evidence>
<name>A0A423V6F0_STRGL</name>
<accession>A0A423V6F0</accession>
<dbReference type="Gene3D" id="3.80.10.10">
    <property type="entry name" value="Ribonuclease Inhibitor"/>
    <property type="match status" value="1"/>
</dbReference>
<comment type="caution">
    <text evidence="1">The sequence shown here is derived from an EMBL/GenBank/DDBJ whole genome shotgun (WGS) entry which is preliminary data.</text>
</comment>
<proteinExistence type="predicted"/>
<dbReference type="InterPro" id="IPR047722">
    <property type="entry name" value="STM4015-like"/>
</dbReference>
<evidence type="ECO:0000313" key="2">
    <source>
        <dbReference type="Proteomes" id="UP000285596"/>
    </source>
</evidence>
<dbReference type="RefSeq" id="WP_118899290.1">
    <property type="nucleotide sequence ID" value="NZ_QWFA01000005.1"/>
</dbReference>